<dbReference type="InterPro" id="IPR027417">
    <property type="entry name" value="P-loop_NTPase"/>
</dbReference>
<keyword evidence="4" id="KW-0256">Endoplasmic reticulum</keyword>
<proteinExistence type="predicted"/>
<evidence type="ECO:0000256" key="2">
    <source>
        <dbReference type="ARBA" id="ARBA00004240"/>
    </source>
</evidence>
<dbReference type="OrthoDB" id="7464126at2759"/>
<dbReference type="Gene3D" id="3.40.50.1820">
    <property type="entry name" value="alpha/beta hydrolase"/>
    <property type="match status" value="1"/>
</dbReference>
<name>A0A7J6IVF7_COLFN</name>
<sequence>MLLPAEIPDARILTFGYDADVVNLKGVVSTNRIANHSWKLLTDLARVRENDETNNRPIIFVCHSLGGLVCEDALVTSRYRPNGHLQAIVNSTRGIVFLGTPHHGAGLAIWADHFLKWISIFKQTNKSIVKTLRRDSEVLARIQDSFHTIIQSRNRDTNTSIEITCFFEELPIPGVGLVVPQDSAVIPGYIPIGIHSNHQDMARFANGDDSGFKSVCAELQRWMKGLRSRRNEAAPATLSHRPNMMTELSHVELQAGRGAHFMVRGPKNCNFVGRSQILDRLKEEFGHGARCKVFGGRSRACLYGLGGVGKTQIALQYVYWLHETRPDFSIFWVHASSEARFRQSFEDIAEECDIPGRHAPSVNVLSLVQTWLRQQLRHPWLLVLDNADDEFLFYPKSPSSAGSFATKYENGNGKQGLGHFIPECGQGCVLVTTRNKQAGLDLVFGQPIIEVERMDDEESARMISAMTGAKDLLFSKSSTLSNRLENLPLALAQASAFISRNSITVDRYLELLDESDRNFVSLLCQDFTAVGRDSEIPPAVMLTWVVSFEQIDLQYPDY</sequence>
<keyword evidence="5" id="KW-0496">Mitochondrion</keyword>
<gene>
    <name evidence="7" type="ORF">CGGC5_v011392</name>
</gene>
<comment type="subcellular location">
    <subcellularLocation>
        <location evidence="2">Endoplasmic reticulum</location>
    </subcellularLocation>
    <subcellularLocation>
        <location evidence="3">Membrane</location>
    </subcellularLocation>
    <subcellularLocation>
        <location evidence="1">Mitochondrion</location>
    </subcellularLocation>
</comment>
<dbReference type="SUPFAM" id="SSF53474">
    <property type="entry name" value="alpha/beta-Hydrolases"/>
    <property type="match status" value="1"/>
</dbReference>
<dbReference type="PANTHER" id="PTHR48182:SF2">
    <property type="entry name" value="PROTEIN SERAC1"/>
    <property type="match status" value="1"/>
</dbReference>
<reference evidence="7 8" key="1">
    <citation type="submission" date="2012-08" db="EMBL/GenBank/DDBJ databases">
        <authorList>
            <person name="Gan P.H.P."/>
            <person name="Ikeda K."/>
            <person name="Irieda H."/>
            <person name="Narusaka M."/>
            <person name="O'Connell R.J."/>
            <person name="Narusaka Y."/>
            <person name="Takano Y."/>
            <person name="Kubo Y."/>
            <person name="Shirasu K."/>
        </authorList>
    </citation>
    <scope>NUCLEOTIDE SEQUENCE [LARGE SCALE GENOMIC DNA]</scope>
    <source>
        <strain evidence="7 8">Nara gc5</strain>
    </source>
</reference>
<dbReference type="InterPro" id="IPR029058">
    <property type="entry name" value="AB_hydrolase_fold"/>
</dbReference>
<evidence type="ECO:0000313" key="7">
    <source>
        <dbReference type="EMBL" id="KAF4480466.1"/>
    </source>
</evidence>
<dbReference type="RefSeq" id="XP_031888068.2">
    <property type="nucleotide sequence ID" value="XM_032032757.2"/>
</dbReference>
<dbReference type="InterPro" id="IPR052374">
    <property type="entry name" value="SERAC1"/>
</dbReference>
<dbReference type="SUPFAM" id="SSF52540">
    <property type="entry name" value="P-loop containing nucleoside triphosphate hydrolases"/>
    <property type="match status" value="1"/>
</dbReference>
<dbReference type="AlphaFoldDB" id="A0A7J6IVF7"/>
<keyword evidence="6" id="KW-0472">Membrane</keyword>
<evidence type="ECO:0000313" key="8">
    <source>
        <dbReference type="Proteomes" id="UP000011096"/>
    </source>
</evidence>
<organism evidence="7 8">
    <name type="scientific">Colletotrichum fructicola (strain Nara gc5)</name>
    <name type="common">Anthracnose fungus</name>
    <name type="synonym">Colletotrichum gloeosporioides (strain Nara gc5)</name>
    <dbReference type="NCBI Taxonomy" id="1213859"/>
    <lineage>
        <taxon>Eukaryota</taxon>
        <taxon>Fungi</taxon>
        <taxon>Dikarya</taxon>
        <taxon>Ascomycota</taxon>
        <taxon>Pezizomycotina</taxon>
        <taxon>Sordariomycetes</taxon>
        <taxon>Hypocreomycetidae</taxon>
        <taxon>Glomerellales</taxon>
        <taxon>Glomerellaceae</taxon>
        <taxon>Colletotrichum</taxon>
        <taxon>Colletotrichum gloeosporioides species complex</taxon>
    </lineage>
</organism>
<evidence type="ECO:0000256" key="6">
    <source>
        <dbReference type="ARBA" id="ARBA00023136"/>
    </source>
</evidence>
<dbReference type="EMBL" id="ANPB02000006">
    <property type="protein sequence ID" value="KAF4480466.1"/>
    <property type="molecule type" value="Genomic_DNA"/>
</dbReference>
<dbReference type="InParanoid" id="A0A7J6IVF7"/>
<dbReference type="GO" id="GO:0005783">
    <property type="term" value="C:endoplasmic reticulum"/>
    <property type="evidence" value="ECO:0007669"/>
    <property type="project" value="UniProtKB-SubCell"/>
</dbReference>
<dbReference type="GO" id="GO:0005739">
    <property type="term" value="C:mitochondrion"/>
    <property type="evidence" value="ECO:0007669"/>
    <property type="project" value="UniProtKB-SubCell"/>
</dbReference>
<evidence type="ECO:0000256" key="1">
    <source>
        <dbReference type="ARBA" id="ARBA00004173"/>
    </source>
</evidence>
<evidence type="ECO:0000256" key="3">
    <source>
        <dbReference type="ARBA" id="ARBA00004370"/>
    </source>
</evidence>
<dbReference type="Gene3D" id="3.40.50.300">
    <property type="entry name" value="P-loop containing nucleotide triphosphate hydrolases"/>
    <property type="match status" value="1"/>
</dbReference>
<dbReference type="GO" id="GO:0016020">
    <property type="term" value="C:membrane"/>
    <property type="evidence" value="ECO:0007669"/>
    <property type="project" value="UniProtKB-SubCell"/>
</dbReference>
<keyword evidence="8" id="KW-1185">Reference proteome</keyword>
<dbReference type="Proteomes" id="UP000011096">
    <property type="component" value="Unassembled WGS sequence"/>
</dbReference>
<evidence type="ECO:0000256" key="4">
    <source>
        <dbReference type="ARBA" id="ARBA00022824"/>
    </source>
</evidence>
<protein>
    <submittedName>
        <fullName evidence="7">Protein SERAC1</fullName>
    </submittedName>
</protein>
<reference evidence="7 8" key="2">
    <citation type="submission" date="2020-04" db="EMBL/GenBank/DDBJ databases">
        <title>Genome sequencing and assembly of multiple isolates from the Colletotrichum gloeosporioides species complex.</title>
        <authorList>
            <person name="Gan P."/>
            <person name="Shirasu K."/>
        </authorList>
    </citation>
    <scope>NUCLEOTIDE SEQUENCE [LARGE SCALE GENOMIC DNA]</scope>
    <source>
        <strain evidence="7 8">Nara gc5</strain>
    </source>
</reference>
<accession>A0A7J6IVF7</accession>
<dbReference type="PANTHER" id="PTHR48182">
    <property type="entry name" value="PROTEIN SERAC1"/>
    <property type="match status" value="1"/>
</dbReference>
<evidence type="ECO:0000256" key="5">
    <source>
        <dbReference type="ARBA" id="ARBA00023128"/>
    </source>
</evidence>
<comment type="caution">
    <text evidence="7">The sequence shown here is derived from an EMBL/GenBank/DDBJ whole genome shotgun (WGS) entry which is preliminary data.</text>
</comment>
<dbReference type="GeneID" id="43616797"/>